<evidence type="ECO:0000313" key="4">
    <source>
        <dbReference type="Proteomes" id="UP000235672"/>
    </source>
</evidence>
<dbReference type="InterPro" id="IPR007111">
    <property type="entry name" value="NACHT_NTPase"/>
</dbReference>
<sequence>MDPLSALAIAGAVMQVISFSHEMIDLYGKIKRDGSPDANLAEKSAQLSGTAKILRDKLGTKWPKPLTKDQKNLQQIAEKCLDRGKNLTDELNKIEWKPSQNGSKPRVQRETISQMWMTWRSKPKIEKLEKDLKDIEQTMQTTILTSSWISIEAMSAVQERGFKNLDSQTQKVISKNAEGNRKLSDLIMDQAASIKNVVIVQSSMTRAQLSDQEHARQLTELDKATRTQLLGSLEHALMRERKSRVHETYKKTFEWVFDEQISHEWDSFSAWLKSSERVYWISGKPGSGKSTLMNFIVENSRTLDALKEWDPSAAIVSFFFWSSGSKMQNTLQGLLCTLLYQALDMNQDLIKPLTTDDSTLLKKKTFNDWSDRDLEKLLVKVISMTKQRLCLFLDGLDEINRKEGCFDLVQLIGRLEAQTTVKLCVSSRPEGEFRNAFGKRRTLRLEDLTRKDISDYVTGFFQENLQFWEDSDSQTEASRQTILDEVLTRAAGVFLWVELVLQSLRSGVIGIDSYDQLYKRINQTPPELEDLYKAAWKRHGKNEAIYRDEAALYFKLVLESRRLRDTLEEGTDFTGIPLSLLEFFIASNDQIRDHFLKDGNIPPLKTLIARSRDFRARVESRSGGLLEVFNSDDPNTDLDSQPRFLETTALNFLPQFLAPLSLHIDPTPGASGVAPSGQDLAELWNISHNLTVGFIHRTAAEFVFESDWGKELLDNIHKSDVDIQISLCQSRMAHALLFWFPDHQHGGGSYTADAGLFINLFEKLRPRISHEQYQSLLEALENVCDRIVDQSLSIDRLISGLCDQIQKGHSDAQYYKTMFEFVNSCTLKRFEQFWTTNTAEAPRSFSNTKSRTIDKLSSLMTQCQQTLDNSLSSCSIFLEDADWQTNVTEYPLPSQLSDSNITFAQLISHVFFMTWVLVDARKYLRQGTICMLGDLGVAAAKNNLLDCLQRCFARRPDVYNNVEIFKKMLMLAALQLGKDKDHTGAIFVSLKADETIRWLLSTGVDPSWTITPKRFYCPRLTLFEWFLLSVPTMCQSSTEENLESRIFLTTRAFIQAGANLRRLACLRFCSPSSIPLREVQSEVPKGTDITRYELELIVEVNGFQLLDRARAAIRCYVQNKGTELIHDWEDFGIDGYSSFHPRVLAIREGIDRTDNSPFGRFFPIDSNHSEAIAERFIFESSRSPKAWTDSGSIVEVETIRVVDKIRSQGEPVVDFESWLKLQGYPIANGWTDSWNYDLNFGGTDCMDTGSRLYAQAFS</sequence>
<dbReference type="InterPro" id="IPR056693">
    <property type="entry name" value="DUF7791"/>
</dbReference>
<evidence type="ECO:0000256" key="1">
    <source>
        <dbReference type="ARBA" id="ARBA00022737"/>
    </source>
</evidence>
<keyword evidence="1" id="KW-0677">Repeat</keyword>
<dbReference type="Pfam" id="PF24883">
    <property type="entry name" value="NPHP3_N"/>
    <property type="match status" value="1"/>
</dbReference>
<dbReference type="InterPro" id="IPR056884">
    <property type="entry name" value="NPHP3-like_N"/>
</dbReference>
<dbReference type="PROSITE" id="PS50837">
    <property type="entry name" value="NACHT"/>
    <property type="match status" value="1"/>
</dbReference>
<evidence type="ECO:0000313" key="3">
    <source>
        <dbReference type="EMBL" id="PMD17933.1"/>
    </source>
</evidence>
<dbReference type="PANTHER" id="PTHR10039">
    <property type="entry name" value="AMELOGENIN"/>
    <property type="match status" value="1"/>
</dbReference>
<dbReference type="AlphaFoldDB" id="A0A2J6PV82"/>
<dbReference type="STRING" id="1745343.A0A2J6PV82"/>
<evidence type="ECO:0000259" key="2">
    <source>
        <dbReference type="PROSITE" id="PS50837"/>
    </source>
</evidence>
<keyword evidence="4" id="KW-1185">Reference proteome</keyword>
<organism evidence="3 4">
    <name type="scientific">Hyaloscypha hepaticicola</name>
    <dbReference type="NCBI Taxonomy" id="2082293"/>
    <lineage>
        <taxon>Eukaryota</taxon>
        <taxon>Fungi</taxon>
        <taxon>Dikarya</taxon>
        <taxon>Ascomycota</taxon>
        <taxon>Pezizomycotina</taxon>
        <taxon>Leotiomycetes</taxon>
        <taxon>Helotiales</taxon>
        <taxon>Hyaloscyphaceae</taxon>
        <taxon>Hyaloscypha</taxon>
    </lineage>
</organism>
<proteinExistence type="predicted"/>
<dbReference type="Proteomes" id="UP000235672">
    <property type="component" value="Unassembled WGS sequence"/>
</dbReference>
<dbReference type="SUPFAM" id="SSF52540">
    <property type="entry name" value="P-loop containing nucleoside triphosphate hydrolases"/>
    <property type="match status" value="1"/>
</dbReference>
<dbReference type="InterPro" id="IPR027417">
    <property type="entry name" value="P-loop_NTPase"/>
</dbReference>
<accession>A0A2J6PV82</accession>
<dbReference type="PANTHER" id="PTHR10039:SF5">
    <property type="entry name" value="NACHT DOMAIN-CONTAINING PROTEIN"/>
    <property type="match status" value="1"/>
</dbReference>
<name>A0A2J6PV82_9HELO</name>
<reference evidence="3 4" key="1">
    <citation type="submission" date="2016-05" db="EMBL/GenBank/DDBJ databases">
        <title>A degradative enzymes factory behind the ericoid mycorrhizal symbiosis.</title>
        <authorList>
            <consortium name="DOE Joint Genome Institute"/>
            <person name="Martino E."/>
            <person name="Morin E."/>
            <person name="Grelet G."/>
            <person name="Kuo A."/>
            <person name="Kohler A."/>
            <person name="Daghino S."/>
            <person name="Barry K."/>
            <person name="Choi C."/>
            <person name="Cichocki N."/>
            <person name="Clum A."/>
            <person name="Copeland A."/>
            <person name="Hainaut M."/>
            <person name="Haridas S."/>
            <person name="Labutti K."/>
            <person name="Lindquist E."/>
            <person name="Lipzen A."/>
            <person name="Khouja H.-R."/>
            <person name="Murat C."/>
            <person name="Ohm R."/>
            <person name="Olson A."/>
            <person name="Spatafora J."/>
            <person name="Veneault-Fourrey C."/>
            <person name="Henrissat B."/>
            <person name="Grigoriev I."/>
            <person name="Martin F."/>
            <person name="Perotto S."/>
        </authorList>
    </citation>
    <scope>NUCLEOTIDE SEQUENCE [LARGE SCALE GENOMIC DNA]</scope>
    <source>
        <strain evidence="3 4">UAMH 7357</strain>
    </source>
</reference>
<dbReference type="Pfam" id="PF25053">
    <property type="entry name" value="DUF7791"/>
    <property type="match status" value="1"/>
</dbReference>
<gene>
    <name evidence="3" type="ORF">NA56DRAFT_605442</name>
</gene>
<feature type="domain" description="NACHT" evidence="2">
    <location>
        <begin position="277"/>
        <end position="429"/>
    </location>
</feature>
<protein>
    <recommendedName>
        <fullName evidence="2">NACHT domain-containing protein</fullName>
    </recommendedName>
</protein>
<dbReference type="OrthoDB" id="443402at2759"/>
<dbReference type="EMBL" id="KZ613497">
    <property type="protein sequence ID" value="PMD17933.1"/>
    <property type="molecule type" value="Genomic_DNA"/>
</dbReference>
<dbReference type="Gene3D" id="3.40.50.300">
    <property type="entry name" value="P-loop containing nucleotide triphosphate hydrolases"/>
    <property type="match status" value="1"/>
</dbReference>